<protein>
    <recommendedName>
        <fullName evidence="3">Leucine-binding protein domain-containing protein</fullName>
    </recommendedName>
</protein>
<dbReference type="EMBL" id="UINC01001419">
    <property type="protein sequence ID" value="SUZ80225.1"/>
    <property type="molecule type" value="Genomic_DNA"/>
</dbReference>
<accession>A0A381QLJ9</accession>
<dbReference type="PROSITE" id="PS51257">
    <property type="entry name" value="PROKAR_LIPOPROTEIN"/>
    <property type="match status" value="1"/>
</dbReference>
<reference evidence="2" key="1">
    <citation type="submission" date="2018-05" db="EMBL/GenBank/DDBJ databases">
        <authorList>
            <person name="Lanie J.A."/>
            <person name="Ng W.-L."/>
            <person name="Kazmierczak K.M."/>
            <person name="Andrzejewski T.M."/>
            <person name="Davidsen T.M."/>
            <person name="Wayne K.J."/>
            <person name="Tettelin H."/>
            <person name="Glass J.I."/>
            <person name="Rusch D."/>
            <person name="Podicherti R."/>
            <person name="Tsui H.-C.T."/>
            <person name="Winkler M.E."/>
        </authorList>
    </citation>
    <scope>NUCLEOTIDE SEQUENCE</scope>
</reference>
<evidence type="ECO:0000313" key="2">
    <source>
        <dbReference type="EMBL" id="SUZ80225.1"/>
    </source>
</evidence>
<feature type="compositionally biased region" description="Low complexity" evidence="1">
    <location>
        <begin position="34"/>
        <end position="46"/>
    </location>
</feature>
<organism evidence="2">
    <name type="scientific">marine metagenome</name>
    <dbReference type="NCBI Taxonomy" id="408172"/>
    <lineage>
        <taxon>unclassified sequences</taxon>
        <taxon>metagenomes</taxon>
        <taxon>ecological metagenomes</taxon>
    </lineage>
</organism>
<evidence type="ECO:0008006" key="3">
    <source>
        <dbReference type="Google" id="ProtNLM"/>
    </source>
</evidence>
<evidence type="ECO:0000256" key="1">
    <source>
        <dbReference type="SAM" id="MobiDB-lite"/>
    </source>
</evidence>
<name>A0A381QLJ9_9ZZZZ</name>
<dbReference type="AlphaFoldDB" id="A0A381QLJ9"/>
<gene>
    <name evidence="2" type="ORF">METZ01_LOCUS33079</name>
</gene>
<proteinExistence type="predicted"/>
<feature type="compositionally biased region" description="Polar residues" evidence="1">
    <location>
        <begin position="53"/>
        <end position="64"/>
    </location>
</feature>
<feature type="compositionally biased region" description="Basic and acidic residues" evidence="1">
    <location>
        <begin position="129"/>
        <end position="143"/>
    </location>
</feature>
<sequence length="617" mass="64359">MLRPHLPATALTLLLGLLSSACATNASDQARPVPTASTATPTTTTDLADKPDNQPTTSTPTSMTEAPPAEEGAGNTQDDVESGSGEGRDAEANTTVDDQYTGLDEPATSTMTPTTVAGRLAGGSGDSMTGEHDTDGEEADPRPAFRTAVPTGTVVDGHYVDPRGSIYEAFQAGFDRNHPFQSLETFCLPTPPPEDDPVDVEPGISAEAVTIVHLHTRLEELERIGFAAPVGEVDAMVRTFVDIVNGECGGIHGRRLDLRTVDVSALGGGGFDIDTLREAACLEAVEAHRAVAVLAVEAVPGTAAQCLTRTHRTSFIAIRGISDRDLGRAGGLLLALEPGDRTSLRLAVSTAAARGVLTGATIGIVTPDAPQRSDDVVEVLLEALAERDLAATVHQLGCEGTTTCRVGMETAVAGMLEAGVDLIFPLLDRTTLPWLVLEMIDQGMPAPTFVQSGLDGQGLDAVASEVAEFGGPPAGTYYDGTWILDGSATGSHRQDGFESRPFDDLCNRELGRVAGHDPAVVDDPSDDVYRTVVEACSLVRAVARAVYDAGPNPSRLAIQVNLVALGNLDAVDMRPVTSMDGSLTVQVSRYEYPCLHGPGFGASAGCVFPMTDPVPVG</sequence>
<feature type="region of interest" description="Disordered" evidence="1">
    <location>
        <begin position="26"/>
        <end position="149"/>
    </location>
</feature>